<evidence type="ECO:0000256" key="6">
    <source>
        <dbReference type="ARBA" id="ARBA00023125"/>
    </source>
</evidence>
<keyword evidence="10" id="KW-0812">Transmembrane</keyword>
<dbReference type="PROSITE" id="PS50110">
    <property type="entry name" value="RESPONSE_REGULATORY"/>
    <property type="match status" value="1"/>
</dbReference>
<keyword evidence="10" id="KW-0472">Membrane</keyword>
<evidence type="ECO:0000256" key="5">
    <source>
        <dbReference type="ARBA" id="ARBA00023015"/>
    </source>
</evidence>
<evidence type="ECO:0000313" key="12">
    <source>
        <dbReference type="EMBL" id="ACA38952.1"/>
    </source>
</evidence>
<dbReference type="SMART" id="SM00448">
    <property type="entry name" value="REC"/>
    <property type="match status" value="1"/>
</dbReference>
<dbReference type="PIRSF" id="PIRSF006171">
    <property type="entry name" value="RR_citrat_malat"/>
    <property type="match status" value="1"/>
</dbReference>
<sequence>MDVINVLLIEDDPMVREVNRQFIEQIKGFSLVGYASNGIEGIQKIKQLTPELVFIDIFMPEQDGIITLGKIREEHLPVDVIAVTAANDMPTVQRILHLGVYDYIMKPFTFERIEQTLKNYRSYRKKISGMQDLTQHDVDHLMQQRLPEQVVITTAGTEAITIEELPKGFNRATLDKVFAYIQTSGGAVSAEEVSTYIGTARVTARRYLDFLEKPKSIKSRYTIWKCRTSYSSLLYLIISYVRFIGCMVIHFTVCDSKKLEPIMVIFMSLIIEG</sequence>
<reference evidence="12 13" key="1">
    <citation type="journal article" date="2008" name="J. Bacteriol.">
        <title>Complete genome sequence of the mosquitocidal bacterium Bacillus sphaericus C3-41 and comparison with those of closely related Bacillus species.</title>
        <authorList>
            <person name="Hu X."/>
            <person name="Fan W."/>
            <person name="Han B."/>
            <person name="Liu H."/>
            <person name="Zheng D."/>
            <person name="Li Q."/>
            <person name="Dong W."/>
            <person name="Yan J."/>
            <person name="Gao M."/>
            <person name="Berry C."/>
            <person name="Yuan Z."/>
        </authorList>
    </citation>
    <scope>NUCLEOTIDE SEQUENCE [LARGE SCALE GENOMIC DNA]</scope>
    <source>
        <strain evidence="12 13">C3-41</strain>
    </source>
</reference>
<evidence type="ECO:0000256" key="3">
    <source>
        <dbReference type="ARBA" id="ARBA00022553"/>
    </source>
</evidence>
<keyword evidence="8" id="KW-0804">Transcription</keyword>
<gene>
    <name evidence="12" type="ordered locus">Bsph_1344</name>
</gene>
<dbReference type="KEGG" id="lsp:Bsph_1344"/>
<feature type="modified residue" description="4-aspartylphosphate" evidence="9">
    <location>
        <position position="56"/>
    </location>
</feature>
<evidence type="ECO:0000259" key="11">
    <source>
        <dbReference type="PROSITE" id="PS50110"/>
    </source>
</evidence>
<keyword evidence="3 9" id="KW-0597">Phosphoprotein</keyword>
<evidence type="ECO:0000256" key="9">
    <source>
        <dbReference type="PROSITE-ProRule" id="PRU00169"/>
    </source>
</evidence>
<accession>B1HPQ0</accession>
<evidence type="ECO:0000256" key="1">
    <source>
        <dbReference type="ARBA" id="ARBA00004496"/>
    </source>
</evidence>
<evidence type="ECO:0000313" key="13">
    <source>
        <dbReference type="Proteomes" id="UP000002164"/>
    </source>
</evidence>
<dbReference type="EnsemblBacteria" id="ACA38952">
    <property type="protein sequence ID" value="ACA38952"/>
    <property type="gene ID" value="Bsph_1344"/>
</dbReference>
<keyword evidence="6" id="KW-0238">DNA-binding</keyword>
<dbReference type="GO" id="GO:0000156">
    <property type="term" value="F:phosphorelay response regulator activity"/>
    <property type="evidence" value="ECO:0007669"/>
    <property type="project" value="TreeGrafter"/>
</dbReference>
<comment type="subcellular location">
    <subcellularLocation>
        <location evidence="1">Cytoplasm</location>
    </subcellularLocation>
</comment>
<keyword evidence="5" id="KW-0805">Transcription regulation</keyword>
<keyword evidence="4" id="KW-0902">Two-component regulatory system</keyword>
<evidence type="ECO:0000256" key="8">
    <source>
        <dbReference type="ARBA" id="ARBA00023163"/>
    </source>
</evidence>
<dbReference type="CDD" id="cd19925">
    <property type="entry name" value="REC_citrate_TCS"/>
    <property type="match status" value="1"/>
</dbReference>
<dbReference type="Proteomes" id="UP000002164">
    <property type="component" value="Chromosome"/>
</dbReference>
<dbReference type="InterPro" id="IPR011006">
    <property type="entry name" value="CheY-like_superfamily"/>
</dbReference>
<protein>
    <submittedName>
        <fullName evidence="12">Two-component response regulator</fullName>
    </submittedName>
</protein>
<dbReference type="HOGENOM" id="CLU_000445_39_0_9"/>
<keyword evidence="10" id="KW-1133">Transmembrane helix</keyword>
<name>B1HPQ0_LYSSC</name>
<evidence type="ECO:0000256" key="2">
    <source>
        <dbReference type="ARBA" id="ARBA00022490"/>
    </source>
</evidence>
<dbReference type="InterPro" id="IPR024187">
    <property type="entry name" value="Sig_transdc_resp-reg_cit/mal"/>
</dbReference>
<dbReference type="SUPFAM" id="SSF52172">
    <property type="entry name" value="CheY-like"/>
    <property type="match status" value="1"/>
</dbReference>
<dbReference type="InterPro" id="IPR051271">
    <property type="entry name" value="2C-system_Tx_regulators"/>
</dbReference>
<dbReference type="GO" id="GO:0003677">
    <property type="term" value="F:DNA binding"/>
    <property type="evidence" value="ECO:0007669"/>
    <property type="project" value="UniProtKB-KW"/>
</dbReference>
<keyword evidence="7" id="KW-0010">Activator</keyword>
<dbReference type="GO" id="GO:0003700">
    <property type="term" value="F:DNA-binding transcription factor activity"/>
    <property type="evidence" value="ECO:0007669"/>
    <property type="project" value="InterPro"/>
</dbReference>
<dbReference type="AlphaFoldDB" id="B1HPQ0"/>
<proteinExistence type="predicted"/>
<feature type="domain" description="Response regulatory" evidence="11">
    <location>
        <begin position="5"/>
        <end position="121"/>
    </location>
</feature>
<dbReference type="PANTHER" id="PTHR45526:SF1">
    <property type="entry name" value="TRANSCRIPTIONAL REGULATORY PROTEIN DCUR-RELATED"/>
    <property type="match status" value="1"/>
</dbReference>
<feature type="transmembrane region" description="Helical" evidence="10">
    <location>
        <begin position="233"/>
        <end position="253"/>
    </location>
</feature>
<dbReference type="PANTHER" id="PTHR45526">
    <property type="entry name" value="TRANSCRIPTIONAL REGULATORY PROTEIN DPIA"/>
    <property type="match status" value="1"/>
</dbReference>
<keyword evidence="2" id="KW-0963">Cytoplasm</keyword>
<dbReference type="GO" id="GO:0005737">
    <property type="term" value="C:cytoplasm"/>
    <property type="evidence" value="ECO:0007669"/>
    <property type="project" value="UniProtKB-SubCell"/>
</dbReference>
<evidence type="ECO:0000256" key="7">
    <source>
        <dbReference type="ARBA" id="ARBA00023159"/>
    </source>
</evidence>
<evidence type="ECO:0000256" key="4">
    <source>
        <dbReference type="ARBA" id="ARBA00023012"/>
    </source>
</evidence>
<dbReference type="Pfam" id="PF00072">
    <property type="entry name" value="Response_reg"/>
    <property type="match status" value="1"/>
</dbReference>
<dbReference type="InterPro" id="IPR001789">
    <property type="entry name" value="Sig_transdc_resp-reg_receiver"/>
</dbReference>
<dbReference type="Gene3D" id="3.40.50.2300">
    <property type="match status" value="1"/>
</dbReference>
<organism evidence="12 13">
    <name type="scientific">Lysinibacillus sphaericus (strain C3-41)</name>
    <dbReference type="NCBI Taxonomy" id="444177"/>
    <lineage>
        <taxon>Bacteria</taxon>
        <taxon>Bacillati</taxon>
        <taxon>Bacillota</taxon>
        <taxon>Bacilli</taxon>
        <taxon>Bacillales</taxon>
        <taxon>Bacillaceae</taxon>
        <taxon>Lysinibacillus</taxon>
    </lineage>
</organism>
<evidence type="ECO:0000256" key="10">
    <source>
        <dbReference type="SAM" id="Phobius"/>
    </source>
</evidence>
<dbReference type="EMBL" id="CP000817">
    <property type="protein sequence ID" value="ACA38952.1"/>
    <property type="molecule type" value="Genomic_DNA"/>
</dbReference>